<evidence type="ECO:0000313" key="3">
    <source>
        <dbReference type="Proteomes" id="UP000499080"/>
    </source>
</evidence>
<protein>
    <submittedName>
        <fullName evidence="2">Uncharacterized protein</fullName>
    </submittedName>
</protein>
<dbReference type="EMBL" id="BGPR01219291">
    <property type="protein sequence ID" value="GBN59045.1"/>
    <property type="molecule type" value="Genomic_DNA"/>
</dbReference>
<comment type="caution">
    <text evidence="2">The sequence shown here is derived from an EMBL/GenBank/DDBJ whole genome shotgun (WGS) entry which is preliminary data.</text>
</comment>
<proteinExistence type="predicted"/>
<evidence type="ECO:0000313" key="2">
    <source>
        <dbReference type="EMBL" id="GBN59045.1"/>
    </source>
</evidence>
<accession>A0A4Y2Q4F0</accession>
<gene>
    <name evidence="2" type="ORF">AVEN_136385_1</name>
    <name evidence="1" type="ORF">AVEN_66287_1</name>
</gene>
<sequence>MVNGRALGLRPQHPSCRSDYHSVASDAFAPGRGDLDVTLSDASPRWKALSRPFTSLPKWNFWNTGRKKQLSVLKTDGNWNRGMAMLKFKRTQNPTLRASIPIWRLD</sequence>
<dbReference type="EMBL" id="BGPR01218464">
    <property type="protein sequence ID" value="GBN57255.1"/>
    <property type="molecule type" value="Genomic_DNA"/>
</dbReference>
<evidence type="ECO:0000313" key="1">
    <source>
        <dbReference type="EMBL" id="GBN57255.1"/>
    </source>
</evidence>
<organism evidence="2 3">
    <name type="scientific">Araneus ventricosus</name>
    <name type="common">Orbweaver spider</name>
    <name type="synonym">Epeira ventricosa</name>
    <dbReference type="NCBI Taxonomy" id="182803"/>
    <lineage>
        <taxon>Eukaryota</taxon>
        <taxon>Metazoa</taxon>
        <taxon>Ecdysozoa</taxon>
        <taxon>Arthropoda</taxon>
        <taxon>Chelicerata</taxon>
        <taxon>Arachnida</taxon>
        <taxon>Araneae</taxon>
        <taxon>Araneomorphae</taxon>
        <taxon>Entelegynae</taxon>
        <taxon>Araneoidea</taxon>
        <taxon>Araneidae</taxon>
        <taxon>Araneus</taxon>
    </lineage>
</organism>
<reference evidence="2 3" key="1">
    <citation type="journal article" date="2019" name="Sci. Rep.">
        <title>Orb-weaving spider Araneus ventricosus genome elucidates the spidroin gene catalogue.</title>
        <authorList>
            <person name="Kono N."/>
            <person name="Nakamura H."/>
            <person name="Ohtoshi R."/>
            <person name="Moran D.A.P."/>
            <person name="Shinohara A."/>
            <person name="Yoshida Y."/>
            <person name="Fujiwara M."/>
            <person name="Mori M."/>
            <person name="Tomita M."/>
            <person name="Arakawa K."/>
        </authorList>
    </citation>
    <scope>NUCLEOTIDE SEQUENCE [LARGE SCALE GENOMIC DNA]</scope>
</reference>
<dbReference type="AlphaFoldDB" id="A0A4Y2Q4F0"/>
<keyword evidence="3" id="KW-1185">Reference proteome</keyword>
<dbReference type="Proteomes" id="UP000499080">
    <property type="component" value="Unassembled WGS sequence"/>
</dbReference>
<name>A0A4Y2Q4F0_ARAVE</name>